<dbReference type="GO" id="GO:0005829">
    <property type="term" value="C:cytosol"/>
    <property type="evidence" value="ECO:0007669"/>
    <property type="project" value="TreeGrafter"/>
</dbReference>
<dbReference type="InterPro" id="IPR012337">
    <property type="entry name" value="RNaseH-like_sf"/>
</dbReference>
<keyword evidence="1 5" id="KW-0963">Cytoplasm</keyword>
<dbReference type="OrthoDB" id="9790539at2"/>
<dbReference type="AlphaFoldDB" id="A0A5B9VX61"/>
<dbReference type="InterPro" id="IPR005227">
    <property type="entry name" value="YqgF"/>
</dbReference>
<dbReference type="Proteomes" id="UP000324233">
    <property type="component" value="Chromosome"/>
</dbReference>
<organism evidence="7 8">
    <name type="scientific">Aquisphaera giovannonii</name>
    <dbReference type="NCBI Taxonomy" id="406548"/>
    <lineage>
        <taxon>Bacteria</taxon>
        <taxon>Pseudomonadati</taxon>
        <taxon>Planctomycetota</taxon>
        <taxon>Planctomycetia</taxon>
        <taxon>Isosphaerales</taxon>
        <taxon>Isosphaeraceae</taxon>
        <taxon>Aquisphaera</taxon>
    </lineage>
</organism>
<dbReference type="CDD" id="cd16964">
    <property type="entry name" value="YqgF"/>
    <property type="match status" value="1"/>
</dbReference>
<proteinExistence type="inferred from homology"/>
<accession>A0A5B9VX61</accession>
<sequence length="153" mass="16608">MGRILGLDFGLRRVGAAISDSGRSIASPLEVYERGDEARDARHYRQLALENDVDLLVVGLPVHTTGREGELAGHARRWGAWLASVTSLPVRFTDERYTSVEADNLMISSGLKRQRRKALRDKLAAQILLQGYLDAGCPEEPSAPGPLADEAGG</sequence>
<protein>
    <recommendedName>
        <fullName evidence="5">Putative pre-16S rRNA nuclease</fullName>
        <ecNumber evidence="5">3.1.-.-</ecNumber>
    </recommendedName>
</protein>
<dbReference type="InterPro" id="IPR037027">
    <property type="entry name" value="YqgF/RNaseH-like_dom_sf"/>
</dbReference>
<dbReference type="SUPFAM" id="SSF53098">
    <property type="entry name" value="Ribonuclease H-like"/>
    <property type="match status" value="1"/>
</dbReference>
<keyword evidence="3 5" id="KW-0540">Nuclease</keyword>
<dbReference type="GO" id="GO:0004518">
    <property type="term" value="F:nuclease activity"/>
    <property type="evidence" value="ECO:0007669"/>
    <property type="project" value="UniProtKB-KW"/>
</dbReference>
<evidence type="ECO:0000256" key="3">
    <source>
        <dbReference type="ARBA" id="ARBA00022722"/>
    </source>
</evidence>
<evidence type="ECO:0000256" key="1">
    <source>
        <dbReference type="ARBA" id="ARBA00022490"/>
    </source>
</evidence>
<evidence type="ECO:0000256" key="2">
    <source>
        <dbReference type="ARBA" id="ARBA00022517"/>
    </source>
</evidence>
<reference evidence="7 8" key="1">
    <citation type="submission" date="2019-08" db="EMBL/GenBank/DDBJ databases">
        <title>Deep-cultivation of Planctomycetes and their phenomic and genomic characterization uncovers novel biology.</title>
        <authorList>
            <person name="Wiegand S."/>
            <person name="Jogler M."/>
            <person name="Boedeker C."/>
            <person name="Pinto D."/>
            <person name="Vollmers J."/>
            <person name="Rivas-Marin E."/>
            <person name="Kohn T."/>
            <person name="Peeters S.H."/>
            <person name="Heuer A."/>
            <person name="Rast P."/>
            <person name="Oberbeckmann S."/>
            <person name="Bunk B."/>
            <person name="Jeske O."/>
            <person name="Meyerdierks A."/>
            <person name="Storesund J.E."/>
            <person name="Kallscheuer N."/>
            <person name="Luecker S."/>
            <person name="Lage O.M."/>
            <person name="Pohl T."/>
            <person name="Merkel B.J."/>
            <person name="Hornburger P."/>
            <person name="Mueller R.-W."/>
            <person name="Bruemmer F."/>
            <person name="Labrenz M."/>
            <person name="Spormann A.M."/>
            <person name="Op den Camp H."/>
            <person name="Overmann J."/>
            <person name="Amann R."/>
            <person name="Jetten M.S.M."/>
            <person name="Mascher T."/>
            <person name="Medema M.H."/>
            <person name="Devos D.P."/>
            <person name="Kaster A.-K."/>
            <person name="Ovreas L."/>
            <person name="Rohde M."/>
            <person name="Galperin M.Y."/>
            <person name="Jogler C."/>
        </authorList>
    </citation>
    <scope>NUCLEOTIDE SEQUENCE [LARGE SCALE GENOMIC DNA]</scope>
    <source>
        <strain evidence="7 8">OJF2</strain>
    </source>
</reference>
<gene>
    <name evidence="7" type="primary">yrrK</name>
    <name evidence="7" type="ORF">OJF2_11880</name>
</gene>
<dbReference type="KEGG" id="agv:OJF2_11880"/>
<dbReference type="RefSeq" id="WP_148592084.1">
    <property type="nucleotide sequence ID" value="NZ_CP042997.1"/>
</dbReference>
<evidence type="ECO:0000256" key="5">
    <source>
        <dbReference type="HAMAP-Rule" id="MF_00651"/>
    </source>
</evidence>
<evidence type="ECO:0000256" key="4">
    <source>
        <dbReference type="ARBA" id="ARBA00022801"/>
    </source>
</evidence>
<keyword evidence="8" id="KW-1185">Reference proteome</keyword>
<dbReference type="SMART" id="SM00732">
    <property type="entry name" value="YqgFc"/>
    <property type="match status" value="1"/>
</dbReference>
<dbReference type="Pfam" id="PF03652">
    <property type="entry name" value="RuvX"/>
    <property type="match status" value="1"/>
</dbReference>
<keyword evidence="4 5" id="KW-0378">Hydrolase</keyword>
<comment type="similarity">
    <text evidence="5">Belongs to the YqgF HJR family.</text>
</comment>
<dbReference type="NCBIfam" id="TIGR00250">
    <property type="entry name" value="RNAse_H_YqgF"/>
    <property type="match status" value="1"/>
</dbReference>
<comment type="function">
    <text evidence="5">Could be a nuclease involved in processing of the 5'-end of pre-16S rRNA.</text>
</comment>
<dbReference type="PANTHER" id="PTHR33317:SF4">
    <property type="entry name" value="POLYNUCLEOTIDYL TRANSFERASE, RIBONUCLEASE H-LIKE SUPERFAMILY PROTEIN"/>
    <property type="match status" value="1"/>
</dbReference>
<evidence type="ECO:0000313" key="8">
    <source>
        <dbReference type="Proteomes" id="UP000324233"/>
    </source>
</evidence>
<evidence type="ECO:0000259" key="6">
    <source>
        <dbReference type="SMART" id="SM00732"/>
    </source>
</evidence>
<dbReference type="Gene3D" id="3.30.420.140">
    <property type="entry name" value="YqgF/RNase H-like domain"/>
    <property type="match status" value="1"/>
</dbReference>
<dbReference type="GO" id="GO:0000967">
    <property type="term" value="P:rRNA 5'-end processing"/>
    <property type="evidence" value="ECO:0007669"/>
    <property type="project" value="UniProtKB-UniRule"/>
</dbReference>
<name>A0A5B9VX61_9BACT</name>
<dbReference type="HAMAP" id="MF_00651">
    <property type="entry name" value="Nuclease_YqgF"/>
    <property type="match status" value="1"/>
</dbReference>
<dbReference type="InterPro" id="IPR006641">
    <property type="entry name" value="YqgF/RNaseH-like_dom"/>
</dbReference>
<dbReference type="EC" id="3.1.-.-" evidence="5"/>
<dbReference type="EMBL" id="CP042997">
    <property type="protein sequence ID" value="QEH32709.1"/>
    <property type="molecule type" value="Genomic_DNA"/>
</dbReference>
<evidence type="ECO:0000313" key="7">
    <source>
        <dbReference type="EMBL" id="QEH32709.1"/>
    </source>
</evidence>
<dbReference type="PANTHER" id="PTHR33317">
    <property type="entry name" value="POLYNUCLEOTIDYL TRANSFERASE, RIBONUCLEASE H-LIKE SUPERFAMILY PROTEIN"/>
    <property type="match status" value="1"/>
</dbReference>
<dbReference type="GO" id="GO:0016788">
    <property type="term" value="F:hydrolase activity, acting on ester bonds"/>
    <property type="evidence" value="ECO:0007669"/>
    <property type="project" value="UniProtKB-UniRule"/>
</dbReference>
<keyword evidence="2 5" id="KW-0690">Ribosome biogenesis</keyword>
<feature type="domain" description="YqgF/RNase H-like" evidence="6">
    <location>
        <begin position="2"/>
        <end position="102"/>
    </location>
</feature>
<comment type="subcellular location">
    <subcellularLocation>
        <location evidence="5">Cytoplasm</location>
    </subcellularLocation>
</comment>